<keyword evidence="4" id="KW-0479">Metal-binding</keyword>
<dbReference type="Proteomes" id="UP001156921">
    <property type="component" value="Unassembled WGS sequence"/>
</dbReference>
<sequence>MRTSNLNTDGASAPAESLSYLPPPPVLLERPALFLDMDGVLAPLAATPDAVVPDARRTVVLRRLVERLDGRVAIISGRTIAEIDRIAERASASASGVHGLERRRADGSLDHAAAAPAVRAAVAAFERFARDRPGMIVEDKAVSAGLHYRGAPTEAAAVEALAHSLAAETGLALQAGHLVVELKTPGTDKGTALNAFMEEPPFAGAMPVMLGDDLTDEDGFRAAADLGGFGVLIGPPRRTAATFGLPDVEAVLTWLDAVEARA</sequence>
<dbReference type="InterPro" id="IPR003337">
    <property type="entry name" value="Trehalose_PPase"/>
</dbReference>
<evidence type="ECO:0000256" key="2">
    <source>
        <dbReference type="ARBA" id="ARBA00008770"/>
    </source>
</evidence>
<proteinExistence type="inferred from homology"/>
<dbReference type="InterPro" id="IPR006379">
    <property type="entry name" value="HAD-SF_hydro_IIB"/>
</dbReference>
<keyword evidence="6" id="KW-1185">Reference proteome</keyword>
<evidence type="ECO:0000313" key="6">
    <source>
        <dbReference type="Proteomes" id="UP001156921"/>
    </source>
</evidence>
<dbReference type="InterPro" id="IPR023214">
    <property type="entry name" value="HAD_sf"/>
</dbReference>
<reference evidence="6" key="1">
    <citation type="journal article" date="2019" name="Int. J. Syst. Evol. Microbiol.">
        <title>The Global Catalogue of Microorganisms (GCM) 10K type strain sequencing project: providing services to taxonomists for standard genome sequencing and annotation.</title>
        <authorList>
            <consortium name="The Broad Institute Genomics Platform"/>
            <consortium name="The Broad Institute Genome Sequencing Center for Infectious Disease"/>
            <person name="Wu L."/>
            <person name="Ma J."/>
        </authorList>
    </citation>
    <scope>NUCLEOTIDE SEQUENCE [LARGE SCALE GENOMIC DNA]</scope>
    <source>
        <strain evidence="6">NBRC 110107</strain>
    </source>
</reference>
<evidence type="ECO:0000256" key="4">
    <source>
        <dbReference type="RuleBase" id="RU361117"/>
    </source>
</evidence>
<dbReference type="RefSeq" id="WP_284222893.1">
    <property type="nucleotide sequence ID" value="NZ_BSOY01000047.1"/>
</dbReference>
<comment type="similarity">
    <text evidence="2 4">Belongs to the trehalose phosphatase family.</text>
</comment>
<organism evidence="5 6">
    <name type="scientific">Brevundimonas denitrificans</name>
    <dbReference type="NCBI Taxonomy" id="1443434"/>
    <lineage>
        <taxon>Bacteria</taxon>
        <taxon>Pseudomonadati</taxon>
        <taxon>Pseudomonadota</taxon>
        <taxon>Alphaproteobacteria</taxon>
        <taxon>Caulobacterales</taxon>
        <taxon>Caulobacteraceae</taxon>
        <taxon>Brevundimonas</taxon>
    </lineage>
</organism>
<comment type="caution">
    <text evidence="5">The sequence shown here is derived from an EMBL/GenBank/DDBJ whole genome shotgun (WGS) entry which is preliminary data.</text>
</comment>
<comment type="pathway">
    <text evidence="1 4">Glycan biosynthesis; trehalose biosynthesis.</text>
</comment>
<keyword evidence="4" id="KW-0460">Magnesium</keyword>
<comment type="catalytic activity">
    <reaction evidence="4">
        <text>alpha,alpha-trehalose 6-phosphate + H2O = alpha,alpha-trehalose + phosphate</text>
        <dbReference type="Rhea" id="RHEA:23420"/>
        <dbReference type="ChEBI" id="CHEBI:15377"/>
        <dbReference type="ChEBI" id="CHEBI:16551"/>
        <dbReference type="ChEBI" id="CHEBI:43474"/>
        <dbReference type="ChEBI" id="CHEBI:58429"/>
        <dbReference type="EC" id="3.1.3.12"/>
    </reaction>
</comment>
<dbReference type="Gene3D" id="3.40.50.1000">
    <property type="entry name" value="HAD superfamily/HAD-like"/>
    <property type="match status" value="1"/>
</dbReference>
<evidence type="ECO:0000256" key="3">
    <source>
        <dbReference type="ARBA" id="ARBA00022801"/>
    </source>
</evidence>
<dbReference type="PANTHER" id="PTHR43768:SF3">
    <property type="entry name" value="TREHALOSE 6-PHOSPHATE PHOSPHATASE"/>
    <property type="match status" value="1"/>
</dbReference>
<dbReference type="InterPro" id="IPR044651">
    <property type="entry name" value="OTSB-like"/>
</dbReference>
<protein>
    <recommendedName>
        <fullName evidence="4">Trehalose 6-phosphate phosphatase</fullName>
        <ecNumber evidence="4">3.1.3.12</ecNumber>
    </recommendedName>
</protein>
<evidence type="ECO:0000313" key="5">
    <source>
        <dbReference type="EMBL" id="GLS02024.1"/>
    </source>
</evidence>
<comment type="function">
    <text evidence="4">Removes the phosphate from trehalose 6-phosphate to produce free trehalose.</text>
</comment>
<evidence type="ECO:0000256" key="1">
    <source>
        <dbReference type="ARBA" id="ARBA00005199"/>
    </source>
</evidence>
<gene>
    <name evidence="5" type="primary">ostB</name>
    <name evidence="5" type="ORF">GCM10007859_20440</name>
</gene>
<dbReference type="NCBIfam" id="TIGR00685">
    <property type="entry name" value="T6PP"/>
    <property type="match status" value="1"/>
</dbReference>
<dbReference type="NCBIfam" id="TIGR01484">
    <property type="entry name" value="HAD-SF-IIB"/>
    <property type="match status" value="1"/>
</dbReference>
<comment type="cofactor">
    <cofactor evidence="4">
        <name>Mg(2+)</name>
        <dbReference type="ChEBI" id="CHEBI:18420"/>
    </cofactor>
</comment>
<dbReference type="EMBL" id="BSOY01000047">
    <property type="protein sequence ID" value="GLS02024.1"/>
    <property type="molecule type" value="Genomic_DNA"/>
</dbReference>
<name>A0ABQ6BK08_9CAUL</name>
<dbReference type="Gene3D" id="3.30.70.1020">
    <property type="entry name" value="Trehalose-6-phosphate phosphatase related protein, domain 2"/>
    <property type="match status" value="1"/>
</dbReference>
<accession>A0ABQ6BK08</accession>
<dbReference type="EC" id="3.1.3.12" evidence="4"/>
<keyword evidence="3 4" id="KW-0378">Hydrolase</keyword>
<dbReference type="SUPFAM" id="SSF56784">
    <property type="entry name" value="HAD-like"/>
    <property type="match status" value="1"/>
</dbReference>
<dbReference type="PANTHER" id="PTHR43768">
    <property type="entry name" value="TREHALOSE 6-PHOSPHATE PHOSPHATASE"/>
    <property type="match status" value="1"/>
</dbReference>
<dbReference type="InterPro" id="IPR036412">
    <property type="entry name" value="HAD-like_sf"/>
</dbReference>
<dbReference type="Pfam" id="PF02358">
    <property type="entry name" value="Trehalose_PPase"/>
    <property type="match status" value="1"/>
</dbReference>